<accession>A0A4Q1BR92</accession>
<protein>
    <submittedName>
        <fullName evidence="1">Uncharacterized protein</fullName>
    </submittedName>
</protein>
<dbReference type="AlphaFoldDB" id="A0A4Q1BR92"/>
<dbReference type="InParanoid" id="A0A4Q1BR92"/>
<name>A0A4Q1BR92_TREME</name>
<evidence type="ECO:0000313" key="1">
    <source>
        <dbReference type="EMBL" id="RXK40486.1"/>
    </source>
</evidence>
<keyword evidence="2" id="KW-1185">Reference proteome</keyword>
<comment type="caution">
    <text evidence="1">The sequence shown here is derived from an EMBL/GenBank/DDBJ whole genome shotgun (WGS) entry which is preliminary data.</text>
</comment>
<evidence type="ECO:0000313" key="2">
    <source>
        <dbReference type="Proteomes" id="UP000289152"/>
    </source>
</evidence>
<dbReference type="Proteomes" id="UP000289152">
    <property type="component" value="Unassembled WGS sequence"/>
</dbReference>
<organism evidence="1 2">
    <name type="scientific">Tremella mesenterica</name>
    <name type="common">Jelly fungus</name>
    <dbReference type="NCBI Taxonomy" id="5217"/>
    <lineage>
        <taxon>Eukaryota</taxon>
        <taxon>Fungi</taxon>
        <taxon>Dikarya</taxon>
        <taxon>Basidiomycota</taxon>
        <taxon>Agaricomycotina</taxon>
        <taxon>Tremellomycetes</taxon>
        <taxon>Tremellales</taxon>
        <taxon>Tremellaceae</taxon>
        <taxon>Tremella</taxon>
    </lineage>
</organism>
<gene>
    <name evidence="1" type="ORF">M231_02138</name>
</gene>
<dbReference type="EMBL" id="SDIL01000017">
    <property type="protein sequence ID" value="RXK40486.1"/>
    <property type="molecule type" value="Genomic_DNA"/>
</dbReference>
<reference evidence="1 2" key="1">
    <citation type="submission" date="2016-06" db="EMBL/GenBank/DDBJ databases">
        <title>Evolution of pathogenesis and genome organization in the Tremellales.</title>
        <authorList>
            <person name="Cuomo C."/>
            <person name="Litvintseva A."/>
            <person name="Heitman J."/>
            <person name="Chen Y."/>
            <person name="Sun S."/>
            <person name="Springer D."/>
            <person name="Dromer F."/>
            <person name="Young S."/>
            <person name="Zeng Q."/>
            <person name="Chapman S."/>
            <person name="Gujja S."/>
            <person name="Saif S."/>
            <person name="Birren B."/>
        </authorList>
    </citation>
    <scope>NUCLEOTIDE SEQUENCE [LARGE SCALE GENOMIC DNA]</scope>
    <source>
        <strain evidence="1 2">ATCC 28783</strain>
    </source>
</reference>
<proteinExistence type="predicted"/>
<sequence length="188" mass="20216">MDDDTTGWLRYSVQPLPEDSNNTEGCPSAYYVIQPLADDGTHLTSTVHLKQEDKDGTTMTTVKGGAFTLNSFGPEFEAIDPTSIRDGSGLGENILFQYRPSSFIDFYDDNNVIADAVACLQDIPMPSSFSLGVVDWTVCSTPATTLGNQGQWLRCTESMTVCAITPEVGGGGERGQESLVGAVEVMEI</sequence>
<dbReference type="VEuPathDB" id="FungiDB:TREMEDRAFT_58201"/>